<dbReference type="InterPro" id="IPR008211">
    <property type="entry name" value="Laminin_N"/>
</dbReference>
<dbReference type="PROSITE" id="PS01248">
    <property type="entry name" value="EGF_LAM_1"/>
    <property type="match status" value="1"/>
</dbReference>
<dbReference type="InterPro" id="IPR050440">
    <property type="entry name" value="Laminin/Netrin_ECM"/>
</dbReference>
<dbReference type="PANTHER" id="PTHR10574">
    <property type="entry name" value="NETRIN/LAMININ-RELATED"/>
    <property type="match status" value="1"/>
</dbReference>
<organism evidence="7 8">
    <name type="scientific">Orchesella cincta</name>
    <name type="common">Springtail</name>
    <name type="synonym">Podura cincta</name>
    <dbReference type="NCBI Taxonomy" id="48709"/>
    <lineage>
        <taxon>Eukaryota</taxon>
        <taxon>Metazoa</taxon>
        <taxon>Ecdysozoa</taxon>
        <taxon>Arthropoda</taxon>
        <taxon>Hexapoda</taxon>
        <taxon>Collembola</taxon>
        <taxon>Entomobryomorpha</taxon>
        <taxon>Entomobryoidea</taxon>
        <taxon>Orchesellidae</taxon>
        <taxon>Orchesellinae</taxon>
        <taxon>Orchesella</taxon>
    </lineage>
</organism>
<evidence type="ECO:0000256" key="1">
    <source>
        <dbReference type="ARBA" id="ARBA00022729"/>
    </source>
</evidence>
<keyword evidence="5" id="KW-0424">Laminin EGF-like domain</keyword>
<dbReference type="AlphaFoldDB" id="A0A1D2MCF4"/>
<dbReference type="Pfam" id="PF24973">
    <property type="entry name" value="EGF_LMN_ATRN"/>
    <property type="match status" value="1"/>
</dbReference>
<dbReference type="Proteomes" id="UP000094527">
    <property type="component" value="Unassembled WGS sequence"/>
</dbReference>
<dbReference type="GO" id="GO:0016358">
    <property type="term" value="P:dendrite development"/>
    <property type="evidence" value="ECO:0007669"/>
    <property type="project" value="TreeGrafter"/>
</dbReference>
<sequence length="335" mass="36692">MDPLSLSSSSLIVSAAPSSSSSSGYFKTFGYSSSGSMYDPCYEDIAASSANSYVLQSSALGISASSGVKRARKCIPDFVNAAFGKEIEASHTCGSRVATRMRRMKDAAAGTCHVCDARDSRTSHPASYMSDLNNVNNLTCWQSDPLASQEENVTLTLSLGKKFELTYVSLQFCGSKPDSMAIYKSMDFGRTWQPFQFYSSQCKKMYGRPNRATITRANEQDALCTDSHIKDLGMGNRIAFSTLEGRPSAIDFDNSPILQTFYGVADFAVGGRCKCNGHASRCIHNKEGELVCDCRHNTAGRDCERCKPFYLDKPWGRASSRDPHECRGCVHVKKI</sequence>
<evidence type="ECO:0000259" key="6">
    <source>
        <dbReference type="PROSITE" id="PS51117"/>
    </source>
</evidence>
<proteinExistence type="predicted"/>
<protein>
    <submittedName>
        <fullName evidence="7">Netrin-1</fullName>
    </submittedName>
</protein>
<dbReference type="PANTHER" id="PTHR10574:SF365">
    <property type="entry name" value="NETRIN-A-RELATED"/>
    <property type="match status" value="1"/>
</dbReference>
<dbReference type="GO" id="GO:0009887">
    <property type="term" value="P:animal organ morphogenesis"/>
    <property type="evidence" value="ECO:0007669"/>
    <property type="project" value="TreeGrafter"/>
</dbReference>
<dbReference type="EMBL" id="LJIJ01001860">
    <property type="protein sequence ID" value="ODM90653.1"/>
    <property type="molecule type" value="Genomic_DNA"/>
</dbReference>
<dbReference type="Pfam" id="PF00055">
    <property type="entry name" value="Laminin_N"/>
    <property type="match status" value="1"/>
</dbReference>
<feature type="domain" description="Laminin N-terminal" evidence="6">
    <location>
        <begin position="70"/>
        <end position="301"/>
    </location>
</feature>
<dbReference type="OrthoDB" id="9972745at2759"/>
<accession>A0A1D2MCF4</accession>
<keyword evidence="4" id="KW-0325">Glycoprotein</keyword>
<dbReference type="STRING" id="48709.A0A1D2MCF4"/>
<evidence type="ECO:0000256" key="5">
    <source>
        <dbReference type="ARBA" id="ARBA00023292"/>
    </source>
</evidence>
<dbReference type="InterPro" id="IPR002049">
    <property type="entry name" value="LE_dom"/>
</dbReference>
<reference evidence="7 8" key="1">
    <citation type="journal article" date="2016" name="Genome Biol. Evol.">
        <title>Gene Family Evolution Reflects Adaptation to Soil Environmental Stressors in the Genome of the Collembolan Orchesella cincta.</title>
        <authorList>
            <person name="Faddeeva-Vakhrusheva A."/>
            <person name="Derks M.F."/>
            <person name="Anvar S.Y."/>
            <person name="Agamennone V."/>
            <person name="Suring W."/>
            <person name="Smit S."/>
            <person name="van Straalen N.M."/>
            <person name="Roelofs D."/>
        </authorList>
    </citation>
    <scope>NUCLEOTIDE SEQUENCE [LARGE SCALE GENOMIC DNA]</scope>
    <source>
        <tissue evidence="7">Mixed pool</tissue>
    </source>
</reference>
<comment type="caution">
    <text evidence="7">The sequence shown here is derived from an EMBL/GenBank/DDBJ whole genome shotgun (WGS) entry which is preliminary data.</text>
</comment>
<dbReference type="Gene3D" id="2.60.120.260">
    <property type="entry name" value="Galactose-binding domain-like"/>
    <property type="match status" value="1"/>
</dbReference>
<keyword evidence="1" id="KW-0732">Signal</keyword>
<dbReference type="Gene3D" id="2.10.25.10">
    <property type="entry name" value="Laminin"/>
    <property type="match status" value="1"/>
</dbReference>
<evidence type="ECO:0000256" key="2">
    <source>
        <dbReference type="ARBA" id="ARBA00022737"/>
    </source>
</evidence>
<keyword evidence="2" id="KW-0677">Repeat</keyword>
<dbReference type="GO" id="GO:0008045">
    <property type="term" value="P:motor neuron axon guidance"/>
    <property type="evidence" value="ECO:0007669"/>
    <property type="project" value="TreeGrafter"/>
</dbReference>
<evidence type="ECO:0000313" key="8">
    <source>
        <dbReference type="Proteomes" id="UP000094527"/>
    </source>
</evidence>
<dbReference type="SUPFAM" id="SSF57196">
    <property type="entry name" value="EGF/Laminin"/>
    <property type="match status" value="1"/>
</dbReference>
<evidence type="ECO:0000313" key="7">
    <source>
        <dbReference type="EMBL" id="ODM90653.1"/>
    </source>
</evidence>
<dbReference type="GO" id="GO:0009888">
    <property type="term" value="P:tissue development"/>
    <property type="evidence" value="ECO:0007669"/>
    <property type="project" value="TreeGrafter"/>
</dbReference>
<dbReference type="InterPro" id="IPR056863">
    <property type="entry name" value="LMN_ATRN_NET-like_EGF"/>
</dbReference>
<dbReference type="PROSITE" id="PS51117">
    <property type="entry name" value="LAMININ_NTER"/>
    <property type="match status" value="1"/>
</dbReference>
<dbReference type="SMART" id="SM00180">
    <property type="entry name" value="EGF_Lam"/>
    <property type="match status" value="1"/>
</dbReference>
<evidence type="ECO:0000256" key="4">
    <source>
        <dbReference type="ARBA" id="ARBA00023180"/>
    </source>
</evidence>
<evidence type="ECO:0000256" key="3">
    <source>
        <dbReference type="ARBA" id="ARBA00023157"/>
    </source>
</evidence>
<dbReference type="CDD" id="cd00055">
    <property type="entry name" value="EGF_Lam"/>
    <property type="match status" value="1"/>
</dbReference>
<dbReference type="OMA" id="KSQDFGK"/>
<dbReference type="SMART" id="SM00136">
    <property type="entry name" value="LamNT"/>
    <property type="match status" value="1"/>
</dbReference>
<gene>
    <name evidence="7" type="ORF">Ocin01_16025</name>
</gene>
<name>A0A1D2MCF4_ORCCI</name>
<dbReference type="GO" id="GO:0005604">
    <property type="term" value="C:basement membrane"/>
    <property type="evidence" value="ECO:0007669"/>
    <property type="project" value="TreeGrafter"/>
</dbReference>
<keyword evidence="8" id="KW-1185">Reference proteome</keyword>
<keyword evidence="3" id="KW-1015">Disulfide bond</keyword>